<accession>A0A2R5FH95</accession>
<dbReference type="Proteomes" id="UP000245124">
    <property type="component" value="Unassembled WGS sequence"/>
</dbReference>
<dbReference type="GO" id="GO:0051287">
    <property type="term" value="F:NAD binding"/>
    <property type="evidence" value="ECO:0007669"/>
    <property type="project" value="InterPro"/>
</dbReference>
<dbReference type="GO" id="GO:0048038">
    <property type="term" value="F:quinone binding"/>
    <property type="evidence" value="ECO:0007669"/>
    <property type="project" value="InterPro"/>
</dbReference>
<keyword evidence="3" id="KW-1185">Reference proteome</keyword>
<dbReference type="InterPro" id="IPR001135">
    <property type="entry name" value="NADH_Q_OxRdtase_suD"/>
</dbReference>
<feature type="domain" description="NADH-quinone oxidoreductase subunit D" evidence="1">
    <location>
        <begin position="8"/>
        <end position="49"/>
    </location>
</feature>
<comment type="caution">
    <text evidence="2">The sequence shown here is derived from an EMBL/GenBank/DDBJ whole genome shotgun (WGS) entry which is preliminary data.</text>
</comment>
<proteinExistence type="predicted"/>
<organism evidence="2 3">
    <name type="scientific">Nostoc commune NIES-4072</name>
    <dbReference type="NCBI Taxonomy" id="2005467"/>
    <lineage>
        <taxon>Bacteria</taxon>
        <taxon>Bacillati</taxon>
        <taxon>Cyanobacteriota</taxon>
        <taxon>Cyanophyceae</taxon>
        <taxon>Nostocales</taxon>
        <taxon>Nostocaceae</taxon>
        <taxon>Nostoc</taxon>
    </lineage>
</organism>
<evidence type="ECO:0000313" key="2">
    <source>
        <dbReference type="EMBL" id="GBG17990.1"/>
    </source>
</evidence>
<evidence type="ECO:0000259" key="1">
    <source>
        <dbReference type="Pfam" id="PF00346"/>
    </source>
</evidence>
<dbReference type="InterPro" id="IPR029014">
    <property type="entry name" value="NiFe-Hase_large"/>
</dbReference>
<dbReference type="GO" id="GO:0016651">
    <property type="term" value="F:oxidoreductase activity, acting on NAD(P)H"/>
    <property type="evidence" value="ECO:0007669"/>
    <property type="project" value="InterPro"/>
</dbReference>
<gene>
    <name evidence="2" type="primary">ndhH</name>
    <name evidence="2" type="ORF">NIES4072_16520</name>
</gene>
<dbReference type="AlphaFoldDB" id="A0A2R5FH95"/>
<reference evidence="2 3" key="1">
    <citation type="submission" date="2017-06" db="EMBL/GenBank/DDBJ databases">
        <title>Genome sequencing of cyanobaciteial culture collection at National Institute for Environmental Studies (NIES).</title>
        <authorList>
            <person name="Hirose Y."/>
            <person name="Shimura Y."/>
            <person name="Fujisawa T."/>
            <person name="Nakamura Y."/>
            <person name="Kawachi M."/>
        </authorList>
    </citation>
    <scope>NUCLEOTIDE SEQUENCE [LARGE SCALE GENOMIC DNA]</scope>
    <source>
        <strain evidence="2 3">NIES-4072</strain>
    </source>
</reference>
<dbReference type="Pfam" id="PF00346">
    <property type="entry name" value="Complex1_49kDa"/>
    <property type="match status" value="1"/>
</dbReference>
<name>A0A2R5FH95_NOSCO</name>
<sequence>MFESYSPSLAGKCEDFCNYFFPKVDEYELLITNNPIFRRRVQGIGAIAKIANAIALCQLRKS</sequence>
<dbReference type="SUPFAM" id="SSF56762">
    <property type="entry name" value="HydB/Nqo4-like"/>
    <property type="match status" value="1"/>
</dbReference>
<dbReference type="EMBL" id="BDUD01000001">
    <property type="protein sequence ID" value="GBG17990.1"/>
    <property type="molecule type" value="Genomic_DNA"/>
</dbReference>
<dbReference type="Gene3D" id="1.10.645.10">
    <property type="entry name" value="Cytochrome-c3 Hydrogenase, chain B"/>
    <property type="match status" value="1"/>
</dbReference>
<evidence type="ECO:0000313" key="3">
    <source>
        <dbReference type="Proteomes" id="UP000245124"/>
    </source>
</evidence>
<protein>
    <submittedName>
        <fullName evidence="2">NADH dehydrogenase subunit 7</fullName>
    </submittedName>
</protein>